<evidence type="ECO:0000259" key="1">
    <source>
        <dbReference type="Pfam" id="PF10047"/>
    </source>
</evidence>
<gene>
    <name evidence="2" type="ORF">GBK04_21355</name>
</gene>
<accession>A0A7C9F7X6</accession>
<dbReference type="InterPro" id="IPR018739">
    <property type="entry name" value="DUF2281"/>
</dbReference>
<reference evidence="2 3" key="1">
    <citation type="submission" date="2019-10" db="EMBL/GenBank/DDBJ databases">
        <title>Draft Genome Sequence of Cytophagaceae sp. SJW1-29.</title>
        <authorList>
            <person name="Choi A."/>
        </authorList>
    </citation>
    <scope>NUCLEOTIDE SEQUENCE [LARGE SCALE GENOMIC DNA]</scope>
    <source>
        <strain evidence="2 3">SJW1-29</strain>
    </source>
</reference>
<dbReference type="Proteomes" id="UP000479293">
    <property type="component" value="Unassembled WGS sequence"/>
</dbReference>
<proteinExistence type="predicted"/>
<sequence>MMSVSEEIQEKASQLPPELQAEVLDFIQFLAFKKAKSQTTSQESFARLPNKFGAGKGLITYMAEDFDAPLDDLKDYMF</sequence>
<comment type="caution">
    <text evidence="2">The sequence shown here is derived from an EMBL/GenBank/DDBJ whole genome shotgun (WGS) entry which is preliminary data.</text>
</comment>
<protein>
    <submittedName>
        <fullName evidence="2">DUF2281 domain-containing protein</fullName>
    </submittedName>
</protein>
<dbReference type="AlphaFoldDB" id="A0A7C9F7X6"/>
<evidence type="ECO:0000313" key="3">
    <source>
        <dbReference type="Proteomes" id="UP000479293"/>
    </source>
</evidence>
<name>A0A7C9F7X6_9BACT</name>
<keyword evidence="3" id="KW-1185">Reference proteome</keyword>
<dbReference type="EMBL" id="WHLY01000002">
    <property type="protein sequence ID" value="MPR35826.1"/>
    <property type="molecule type" value="Genomic_DNA"/>
</dbReference>
<dbReference type="Pfam" id="PF10047">
    <property type="entry name" value="DUF2281"/>
    <property type="match status" value="1"/>
</dbReference>
<evidence type="ECO:0000313" key="2">
    <source>
        <dbReference type="EMBL" id="MPR35826.1"/>
    </source>
</evidence>
<organism evidence="2 3">
    <name type="scientific">Salmonirosea aquatica</name>
    <dbReference type="NCBI Taxonomy" id="2654236"/>
    <lineage>
        <taxon>Bacteria</taxon>
        <taxon>Pseudomonadati</taxon>
        <taxon>Bacteroidota</taxon>
        <taxon>Cytophagia</taxon>
        <taxon>Cytophagales</taxon>
        <taxon>Spirosomataceae</taxon>
        <taxon>Salmonirosea</taxon>
    </lineage>
</organism>
<feature type="domain" description="DUF2281" evidence="1">
    <location>
        <begin position="7"/>
        <end position="76"/>
    </location>
</feature>